<proteinExistence type="inferred from homology"/>
<evidence type="ECO:0000256" key="19">
    <source>
        <dbReference type="PIRNR" id="PIRNR017184"/>
    </source>
</evidence>
<dbReference type="GO" id="GO:0005524">
    <property type="term" value="F:ATP binding"/>
    <property type="evidence" value="ECO:0007669"/>
    <property type="project" value="UniProtKB-UniRule"/>
</dbReference>
<evidence type="ECO:0000256" key="10">
    <source>
        <dbReference type="ARBA" id="ARBA00023027"/>
    </source>
</evidence>
<dbReference type="InterPro" id="IPR036652">
    <property type="entry name" value="YjeF_N_dom_sf"/>
</dbReference>
<evidence type="ECO:0000256" key="8">
    <source>
        <dbReference type="ARBA" id="ARBA00022857"/>
    </source>
</evidence>
<evidence type="ECO:0000256" key="5">
    <source>
        <dbReference type="ARBA" id="ARBA00022723"/>
    </source>
</evidence>
<comment type="subunit">
    <text evidence="17">Homotetramer.</text>
</comment>
<feature type="binding site" evidence="17">
    <location>
        <position position="270"/>
    </location>
    <ligand>
        <name>(6S)-NADPHX</name>
        <dbReference type="ChEBI" id="CHEBI:64076"/>
    </ligand>
</feature>
<feature type="domain" description="YjeF N-terminal" evidence="21">
    <location>
        <begin position="20"/>
        <end position="225"/>
    </location>
</feature>
<accession>A0A1N6EFW7</accession>
<dbReference type="Gene3D" id="3.40.50.10260">
    <property type="entry name" value="YjeF N-terminal domain"/>
    <property type="match status" value="1"/>
</dbReference>
<evidence type="ECO:0000256" key="18">
    <source>
        <dbReference type="HAMAP-Rule" id="MF_01966"/>
    </source>
</evidence>
<dbReference type="Pfam" id="PF01256">
    <property type="entry name" value="Carb_kinase"/>
    <property type="match status" value="1"/>
</dbReference>
<dbReference type="STRING" id="1416779.SAMN05444409_0584"/>
<evidence type="ECO:0000256" key="13">
    <source>
        <dbReference type="ARBA" id="ARBA00023268"/>
    </source>
</evidence>
<keyword evidence="5 18" id="KW-0479">Metal-binding</keyword>
<dbReference type="GO" id="GO:0046496">
    <property type="term" value="P:nicotinamide nucleotide metabolic process"/>
    <property type="evidence" value="ECO:0007669"/>
    <property type="project" value="UniProtKB-UniRule"/>
</dbReference>
<keyword evidence="8 17" id="KW-0521">NADP</keyword>
<feature type="binding site" evidence="17">
    <location>
        <position position="331"/>
    </location>
    <ligand>
        <name>(6S)-NADPHX</name>
        <dbReference type="ChEBI" id="CHEBI:64076"/>
    </ligand>
</feature>
<feature type="binding site" evidence="18">
    <location>
        <position position="134"/>
    </location>
    <ligand>
        <name>K(+)</name>
        <dbReference type="ChEBI" id="CHEBI:29103"/>
    </ligand>
</feature>
<keyword evidence="12 17" id="KW-0456">Lyase</keyword>
<dbReference type="NCBIfam" id="TIGR00197">
    <property type="entry name" value="yjeF_nterm"/>
    <property type="match status" value="1"/>
</dbReference>
<evidence type="ECO:0000313" key="23">
    <source>
        <dbReference type="Proteomes" id="UP000185207"/>
    </source>
</evidence>
<sequence length="506" mass="56320">MSNFDVYAIPKMKILTADQIKKCDSVTIEKGISSINLMEKAARACADWIEENFELKNKFLVVCGHGNNGGDGFAIARMLYEKGFDVEVFINGDDLKFSPDAAINFKKIKTISGIDIKDFSEVFNVNNEKSVIVDALFGYGLNRELSDDFKNLIEKLNQIPVPKISIDIPTGLYADKIIEENSIVLKADFTLTFQFYKRSFLHPETGRFCGKITVLDIELDKDFIDEVETDYFIIDEKLIREIYKPRGDFSHKGTFGKSILVGGSYGKIGAILMSTLSALKTGNGLTFTIAPECGNIILQSRIPEAMFIGSGENYIDTIEIQEKAVYGIGPGLGKEEQTQKALFDFLESYQNPVILDADALNFLAENDKLSLIPKNAVITPHPLEFERLFGKTDNSFERIELAKQKAKELQIFIILKDHHTAVITPKNKVFYNITGNSGMAKGGSGDVLTGILTSLISQKYNIEKACIFGVWLHGKAGDLAAEEFSKEAMLPTDLINKIGEVFKRLN</sequence>
<feature type="binding site" evidence="18">
    <location>
        <begin position="138"/>
        <end position="144"/>
    </location>
    <ligand>
        <name>(6S)-NADPHX</name>
        <dbReference type="ChEBI" id="CHEBI:64076"/>
    </ligand>
</feature>
<dbReference type="EC" id="4.2.1.136" evidence="19"/>
<dbReference type="PROSITE" id="PS51385">
    <property type="entry name" value="YJEF_N"/>
    <property type="match status" value="1"/>
</dbReference>
<evidence type="ECO:0000256" key="1">
    <source>
        <dbReference type="ARBA" id="ARBA00000013"/>
    </source>
</evidence>
<comment type="cofactor">
    <cofactor evidence="18 19">
        <name>K(+)</name>
        <dbReference type="ChEBI" id="CHEBI:29103"/>
    </cofactor>
    <text evidence="18 19">Binds 1 potassium ion per subunit.</text>
</comment>
<dbReference type="PIRSF" id="PIRSF017184">
    <property type="entry name" value="Nnr"/>
    <property type="match status" value="1"/>
</dbReference>
<dbReference type="SUPFAM" id="SSF53613">
    <property type="entry name" value="Ribokinase-like"/>
    <property type="match status" value="1"/>
</dbReference>
<comment type="cofactor">
    <cofactor evidence="17">
        <name>Mg(2+)</name>
        <dbReference type="ChEBI" id="CHEBI:18420"/>
    </cofactor>
</comment>
<evidence type="ECO:0000259" key="21">
    <source>
        <dbReference type="PROSITE" id="PS51385"/>
    </source>
</evidence>
<evidence type="ECO:0000256" key="12">
    <source>
        <dbReference type="ARBA" id="ARBA00023239"/>
    </source>
</evidence>
<feature type="binding site" evidence="18">
    <location>
        <begin position="67"/>
        <end position="71"/>
    </location>
    <ligand>
        <name>(6S)-NADPHX</name>
        <dbReference type="ChEBI" id="CHEBI:64076"/>
    </ligand>
</feature>
<comment type="catalytic activity">
    <reaction evidence="2 18 19">
        <text>(6R)-NADPHX = (6S)-NADPHX</text>
        <dbReference type="Rhea" id="RHEA:32227"/>
        <dbReference type="ChEBI" id="CHEBI:64076"/>
        <dbReference type="ChEBI" id="CHEBI:64077"/>
        <dbReference type="EC" id="5.1.99.6"/>
    </reaction>
</comment>
<evidence type="ECO:0000256" key="7">
    <source>
        <dbReference type="ARBA" id="ARBA00022840"/>
    </source>
</evidence>
<keyword evidence="9 18" id="KW-0630">Potassium</keyword>
<dbReference type="SUPFAM" id="SSF64153">
    <property type="entry name" value="YjeF N-terminal domain-like"/>
    <property type="match status" value="1"/>
</dbReference>
<comment type="function">
    <text evidence="17">Catalyzes the dehydration of the S-form of NAD(P)HX at the expense of ADP, which is converted to AMP. Together with NAD(P)HX epimerase, which catalyzes the epimerization of the S- and R-forms, the enzyme allows the repair of both epimers of NAD(P)HX, a damaged form of NAD(P)H that is a result of enzymatic or heat-dependent hydration.</text>
</comment>
<feature type="domain" description="YjeF C-terminal" evidence="20">
    <location>
        <begin position="235"/>
        <end position="505"/>
    </location>
</feature>
<comment type="similarity">
    <text evidence="18">Belongs to the NnrE/AIBP family.</text>
</comment>
<comment type="function">
    <text evidence="18">Catalyzes the epimerization of the S- and R-forms of NAD(P)HX, a damaged form of NAD(P)H that is a result of enzymatic or heat-dependent hydration. This is a prerequisite for the S-specific NAD(P)H-hydrate dehydratase to allow the repair of both epimers of NAD(P)HX.</text>
</comment>
<comment type="similarity">
    <text evidence="4 19">In the C-terminal section; belongs to the NnrD/CARKD family.</text>
</comment>
<gene>
    <name evidence="17" type="primary">nnrD</name>
    <name evidence="18" type="synonym">nnrE</name>
    <name evidence="22" type="ORF">SAMN05444409_0584</name>
</gene>
<dbReference type="InterPro" id="IPR000631">
    <property type="entry name" value="CARKD"/>
</dbReference>
<comment type="catalytic activity">
    <reaction evidence="1 18 19">
        <text>(6R)-NADHX = (6S)-NADHX</text>
        <dbReference type="Rhea" id="RHEA:32215"/>
        <dbReference type="ChEBI" id="CHEBI:64074"/>
        <dbReference type="ChEBI" id="CHEBI:64075"/>
        <dbReference type="EC" id="5.1.99.6"/>
    </reaction>
</comment>
<protein>
    <recommendedName>
        <fullName evidence="19">Bifunctional NAD(P)H-hydrate repair enzyme</fullName>
    </recommendedName>
    <alternativeName>
        <fullName evidence="19">Nicotinamide nucleotide repair protein</fullName>
    </alternativeName>
    <domain>
        <recommendedName>
            <fullName evidence="19">ADP-dependent (S)-NAD(P)H-hydrate dehydratase</fullName>
            <ecNumber evidence="19">4.2.1.136</ecNumber>
        </recommendedName>
        <alternativeName>
            <fullName evidence="19">ADP-dependent NAD(P)HX dehydratase</fullName>
        </alternativeName>
    </domain>
    <domain>
        <recommendedName>
            <fullName evidence="19">NAD(P)H-hydrate epimerase</fullName>
            <ecNumber evidence="19">5.1.99.6</ecNumber>
        </recommendedName>
    </domain>
</protein>
<dbReference type="GO" id="GO:0052855">
    <property type="term" value="F:ADP-dependent NAD(P)H-hydrate dehydratase activity"/>
    <property type="evidence" value="ECO:0007669"/>
    <property type="project" value="UniProtKB-UniRule"/>
</dbReference>
<keyword evidence="13" id="KW-0511">Multifunctional enzyme</keyword>
<evidence type="ECO:0000256" key="16">
    <source>
        <dbReference type="ARBA" id="ARBA00049209"/>
    </source>
</evidence>
<comment type="catalytic activity">
    <reaction evidence="15 17 19">
        <text>(6S)-NADHX + ADP = AMP + phosphate + NADH + H(+)</text>
        <dbReference type="Rhea" id="RHEA:32223"/>
        <dbReference type="ChEBI" id="CHEBI:15378"/>
        <dbReference type="ChEBI" id="CHEBI:43474"/>
        <dbReference type="ChEBI" id="CHEBI:57945"/>
        <dbReference type="ChEBI" id="CHEBI:64074"/>
        <dbReference type="ChEBI" id="CHEBI:456215"/>
        <dbReference type="ChEBI" id="CHEBI:456216"/>
        <dbReference type="EC" id="4.2.1.136"/>
    </reaction>
</comment>
<evidence type="ECO:0000313" key="22">
    <source>
        <dbReference type="EMBL" id="SIN81910.1"/>
    </source>
</evidence>
<feature type="binding site" evidence="18">
    <location>
        <position position="167"/>
    </location>
    <ligand>
        <name>(6S)-NADPHX</name>
        <dbReference type="ChEBI" id="CHEBI:64076"/>
    </ligand>
</feature>
<dbReference type="CDD" id="cd01171">
    <property type="entry name" value="YXKO-related"/>
    <property type="match status" value="1"/>
</dbReference>
<keyword evidence="10 17" id="KW-0520">NAD</keyword>
<reference evidence="23" key="1">
    <citation type="submission" date="2016-11" db="EMBL/GenBank/DDBJ databases">
        <authorList>
            <person name="Varghese N."/>
            <person name="Submissions S."/>
        </authorList>
    </citation>
    <scope>NUCLEOTIDE SEQUENCE [LARGE SCALE GENOMIC DNA]</scope>
    <source>
        <strain evidence="23">DSM 27623</strain>
    </source>
</reference>
<evidence type="ECO:0000256" key="9">
    <source>
        <dbReference type="ARBA" id="ARBA00022958"/>
    </source>
</evidence>
<evidence type="ECO:0000256" key="11">
    <source>
        <dbReference type="ARBA" id="ARBA00023235"/>
    </source>
</evidence>
<organism evidence="22 23">
    <name type="scientific">Epilithonimonas zeae</name>
    <dbReference type="NCBI Taxonomy" id="1416779"/>
    <lineage>
        <taxon>Bacteria</taxon>
        <taxon>Pseudomonadati</taxon>
        <taxon>Bacteroidota</taxon>
        <taxon>Flavobacteriia</taxon>
        <taxon>Flavobacteriales</taxon>
        <taxon>Weeksellaceae</taxon>
        <taxon>Chryseobacterium group</taxon>
        <taxon>Epilithonimonas</taxon>
    </lineage>
</organism>
<dbReference type="InterPro" id="IPR017953">
    <property type="entry name" value="Carbohydrate_kinase_pred_CS"/>
</dbReference>
<evidence type="ECO:0000256" key="15">
    <source>
        <dbReference type="ARBA" id="ARBA00048238"/>
    </source>
</evidence>
<dbReference type="InterPro" id="IPR029056">
    <property type="entry name" value="Ribokinase-like"/>
</dbReference>
<dbReference type="Pfam" id="PF03853">
    <property type="entry name" value="YjeF_N"/>
    <property type="match status" value="1"/>
</dbReference>
<dbReference type="PROSITE" id="PS51383">
    <property type="entry name" value="YJEF_C_3"/>
    <property type="match status" value="1"/>
</dbReference>
<name>A0A1N6EFW7_9FLAO</name>
<evidence type="ECO:0000259" key="20">
    <source>
        <dbReference type="PROSITE" id="PS51383"/>
    </source>
</evidence>
<dbReference type="NCBIfam" id="TIGR00196">
    <property type="entry name" value="yjeF_cterm"/>
    <property type="match status" value="1"/>
</dbReference>
<feature type="binding site" evidence="17">
    <location>
        <position position="445"/>
    </location>
    <ligand>
        <name>AMP</name>
        <dbReference type="ChEBI" id="CHEBI:456215"/>
    </ligand>
</feature>
<dbReference type="Proteomes" id="UP000185207">
    <property type="component" value="Unassembled WGS sequence"/>
</dbReference>
<dbReference type="Gene3D" id="3.40.1190.20">
    <property type="match status" value="1"/>
</dbReference>
<evidence type="ECO:0000256" key="2">
    <source>
        <dbReference type="ARBA" id="ARBA00000909"/>
    </source>
</evidence>
<dbReference type="InterPro" id="IPR030677">
    <property type="entry name" value="Nnr"/>
</dbReference>
<evidence type="ECO:0000256" key="14">
    <source>
        <dbReference type="ARBA" id="ARBA00025153"/>
    </source>
</evidence>
<dbReference type="GO" id="GO:0052856">
    <property type="term" value="F:NAD(P)HX epimerase activity"/>
    <property type="evidence" value="ECO:0007669"/>
    <property type="project" value="UniProtKB-UniRule"/>
</dbReference>
<dbReference type="PANTHER" id="PTHR12592:SF0">
    <property type="entry name" value="ATP-DEPENDENT (S)-NAD(P)H-HYDRATE DEHYDRATASE"/>
    <property type="match status" value="1"/>
</dbReference>
<dbReference type="HAMAP" id="MF_01965">
    <property type="entry name" value="NADHX_dehydratase"/>
    <property type="match status" value="1"/>
</dbReference>
<evidence type="ECO:0000256" key="17">
    <source>
        <dbReference type="HAMAP-Rule" id="MF_01965"/>
    </source>
</evidence>
<dbReference type="EC" id="5.1.99.6" evidence="19"/>
<keyword evidence="7 17" id="KW-0067">ATP-binding</keyword>
<comment type="similarity">
    <text evidence="3 19">In the N-terminal section; belongs to the NnrE/AIBP family.</text>
</comment>
<evidence type="ECO:0000256" key="3">
    <source>
        <dbReference type="ARBA" id="ARBA00006001"/>
    </source>
</evidence>
<comment type="similarity">
    <text evidence="17">Belongs to the NnrD/CARKD family.</text>
</comment>
<dbReference type="AlphaFoldDB" id="A0A1N6EFW7"/>
<feature type="binding site" evidence="17">
    <location>
        <begin position="416"/>
        <end position="420"/>
    </location>
    <ligand>
        <name>AMP</name>
        <dbReference type="ChEBI" id="CHEBI:456215"/>
    </ligand>
</feature>
<comment type="function">
    <text evidence="14 19">Bifunctional enzyme that catalyzes the epimerization of the S- and R-forms of NAD(P)HX and the dehydration of the S-form of NAD(P)HX at the expense of ADP, which is converted to AMP. This allows the repair of both epimers of NAD(P)HX, a damaged form of NAD(P)H that is a result of enzymatic or heat-dependent hydration.</text>
</comment>
<dbReference type="EMBL" id="FSRK01000001">
    <property type="protein sequence ID" value="SIN81910.1"/>
    <property type="molecule type" value="Genomic_DNA"/>
</dbReference>
<evidence type="ECO:0000256" key="4">
    <source>
        <dbReference type="ARBA" id="ARBA00009524"/>
    </source>
</evidence>
<feature type="binding site" evidence="17">
    <location>
        <position position="446"/>
    </location>
    <ligand>
        <name>(6S)-NADPHX</name>
        <dbReference type="ChEBI" id="CHEBI:64076"/>
    </ligand>
</feature>
<keyword evidence="23" id="KW-1185">Reference proteome</keyword>
<comment type="catalytic activity">
    <reaction evidence="16 17 19">
        <text>(6S)-NADPHX + ADP = AMP + phosphate + NADPH + H(+)</text>
        <dbReference type="Rhea" id="RHEA:32235"/>
        <dbReference type="ChEBI" id="CHEBI:15378"/>
        <dbReference type="ChEBI" id="CHEBI:43474"/>
        <dbReference type="ChEBI" id="CHEBI:57783"/>
        <dbReference type="ChEBI" id="CHEBI:64076"/>
        <dbReference type="ChEBI" id="CHEBI:456215"/>
        <dbReference type="ChEBI" id="CHEBI:456216"/>
        <dbReference type="EC" id="4.2.1.136"/>
    </reaction>
</comment>
<dbReference type="PROSITE" id="PS01050">
    <property type="entry name" value="YJEF_C_2"/>
    <property type="match status" value="1"/>
</dbReference>
<dbReference type="PANTHER" id="PTHR12592">
    <property type="entry name" value="ATP-DEPENDENT (S)-NAD(P)H-HYDRATE DEHYDRATASE FAMILY MEMBER"/>
    <property type="match status" value="1"/>
</dbReference>
<dbReference type="InterPro" id="IPR004443">
    <property type="entry name" value="YjeF_N_dom"/>
</dbReference>
<dbReference type="GO" id="GO:0046872">
    <property type="term" value="F:metal ion binding"/>
    <property type="evidence" value="ECO:0007669"/>
    <property type="project" value="UniProtKB-UniRule"/>
</dbReference>
<feature type="binding site" evidence="18">
    <location>
        <position position="68"/>
    </location>
    <ligand>
        <name>K(+)</name>
        <dbReference type="ChEBI" id="CHEBI:29103"/>
    </ligand>
</feature>
<feature type="binding site" evidence="18">
    <location>
        <position position="170"/>
    </location>
    <ligand>
        <name>K(+)</name>
        <dbReference type="ChEBI" id="CHEBI:29103"/>
    </ligand>
</feature>
<feature type="binding site" evidence="17">
    <location>
        <position position="381"/>
    </location>
    <ligand>
        <name>(6S)-NADPHX</name>
        <dbReference type="ChEBI" id="CHEBI:64076"/>
    </ligand>
</feature>
<comment type="caution">
    <text evidence="18">Lacks conserved residue(s) required for the propagation of feature annotation.</text>
</comment>
<dbReference type="GO" id="GO:0110051">
    <property type="term" value="P:metabolite repair"/>
    <property type="evidence" value="ECO:0007669"/>
    <property type="project" value="TreeGrafter"/>
</dbReference>
<keyword evidence="6 17" id="KW-0547">Nucleotide-binding</keyword>
<dbReference type="HAMAP" id="MF_01966">
    <property type="entry name" value="NADHX_epimerase"/>
    <property type="match status" value="1"/>
</dbReference>
<keyword evidence="11 18" id="KW-0413">Isomerase</keyword>
<evidence type="ECO:0000256" key="6">
    <source>
        <dbReference type="ARBA" id="ARBA00022741"/>
    </source>
</evidence>